<reference evidence="6 7" key="1">
    <citation type="journal article" date="2017" name="Mol. Biol. Evol.">
        <title>The 4-celled Tetrabaena socialis nuclear genome reveals the essential components for genetic control of cell number at the origin of multicellularity in the volvocine lineage.</title>
        <authorList>
            <person name="Featherston J."/>
            <person name="Arakaki Y."/>
            <person name="Hanschen E.R."/>
            <person name="Ferris P.J."/>
            <person name="Michod R.E."/>
            <person name="Olson B.J.S.C."/>
            <person name="Nozaki H."/>
            <person name="Durand P.M."/>
        </authorList>
    </citation>
    <scope>NUCLEOTIDE SEQUENCE [LARGE SCALE GENOMIC DNA]</scope>
    <source>
        <strain evidence="6 7">NIES-571</strain>
    </source>
</reference>
<feature type="region of interest" description="Disordered" evidence="4">
    <location>
        <begin position="1"/>
        <end position="24"/>
    </location>
</feature>
<feature type="domain" description="Kinesin motor" evidence="5">
    <location>
        <begin position="14"/>
        <end position="138"/>
    </location>
</feature>
<keyword evidence="7" id="KW-1185">Reference proteome</keyword>
<dbReference type="PANTHER" id="PTHR47968:SF75">
    <property type="entry name" value="CENTROMERE-ASSOCIATED PROTEIN E"/>
    <property type="match status" value="1"/>
</dbReference>
<dbReference type="GO" id="GO:0003777">
    <property type="term" value="F:microtubule motor activity"/>
    <property type="evidence" value="ECO:0007669"/>
    <property type="project" value="InterPro"/>
</dbReference>
<dbReference type="InterPro" id="IPR027417">
    <property type="entry name" value="P-loop_NTPase"/>
</dbReference>
<dbReference type="GO" id="GO:0007018">
    <property type="term" value="P:microtubule-based movement"/>
    <property type="evidence" value="ECO:0007669"/>
    <property type="project" value="InterPro"/>
</dbReference>
<comment type="similarity">
    <text evidence="3">Belongs to the TRAFAC class myosin-kinesin ATPase superfamily. Kinesin family.</text>
</comment>
<gene>
    <name evidence="6" type="ORF">TSOC_014900</name>
</gene>
<keyword evidence="1" id="KW-0175">Coiled coil</keyword>
<dbReference type="Proteomes" id="UP000236333">
    <property type="component" value="Unassembled WGS sequence"/>
</dbReference>
<dbReference type="OrthoDB" id="3176171at2759"/>
<evidence type="ECO:0000256" key="1">
    <source>
        <dbReference type="ARBA" id="ARBA00023054"/>
    </source>
</evidence>
<dbReference type="GO" id="GO:0005524">
    <property type="term" value="F:ATP binding"/>
    <property type="evidence" value="ECO:0007669"/>
    <property type="project" value="UniProtKB-UniRule"/>
</dbReference>
<dbReference type="AlphaFoldDB" id="A0A2J7ZGC3"/>
<dbReference type="EMBL" id="PGGS01003274">
    <property type="protein sequence ID" value="PNG99323.1"/>
    <property type="molecule type" value="Genomic_DNA"/>
</dbReference>
<dbReference type="SUPFAM" id="SSF52540">
    <property type="entry name" value="P-loop containing nucleoside triphosphate hydrolases"/>
    <property type="match status" value="1"/>
</dbReference>
<dbReference type="PANTHER" id="PTHR47968">
    <property type="entry name" value="CENTROMERE PROTEIN E"/>
    <property type="match status" value="1"/>
</dbReference>
<evidence type="ECO:0000256" key="4">
    <source>
        <dbReference type="SAM" id="MobiDB-lite"/>
    </source>
</evidence>
<evidence type="ECO:0000313" key="7">
    <source>
        <dbReference type="Proteomes" id="UP000236333"/>
    </source>
</evidence>
<comment type="caution">
    <text evidence="6">The sequence shown here is derived from an EMBL/GenBank/DDBJ whole genome shotgun (WGS) entry which is preliminary data.</text>
</comment>
<organism evidence="6 7">
    <name type="scientific">Tetrabaena socialis</name>
    <dbReference type="NCBI Taxonomy" id="47790"/>
    <lineage>
        <taxon>Eukaryota</taxon>
        <taxon>Viridiplantae</taxon>
        <taxon>Chlorophyta</taxon>
        <taxon>core chlorophytes</taxon>
        <taxon>Chlorophyceae</taxon>
        <taxon>CS clade</taxon>
        <taxon>Chlamydomonadales</taxon>
        <taxon>Tetrabaenaceae</taxon>
        <taxon>Tetrabaena</taxon>
    </lineage>
</organism>
<dbReference type="InterPro" id="IPR036961">
    <property type="entry name" value="Kinesin_motor_dom_sf"/>
</dbReference>
<dbReference type="Pfam" id="PF00225">
    <property type="entry name" value="Kinesin"/>
    <property type="match status" value="1"/>
</dbReference>
<feature type="non-terminal residue" evidence="6">
    <location>
        <position position="138"/>
    </location>
</feature>
<name>A0A2J7ZGC3_9CHLO</name>
<protein>
    <submittedName>
        <fullName evidence="6">Kinesin-related protein 2</fullName>
    </submittedName>
</protein>
<dbReference type="InterPro" id="IPR001752">
    <property type="entry name" value="Kinesin_motor_dom"/>
</dbReference>
<evidence type="ECO:0000256" key="3">
    <source>
        <dbReference type="PROSITE-ProRule" id="PRU00283"/>
    </source>
</evidence>
<dbReference type="PROSITE" id="PS50067">
    <property type="entry name" value="KINESIN_MOTOR_2"/>
    <property type="match status" value="1"/>
</dbReference>
<evidence type="ECO:0000256" key="2">
    <source>
        <dbReference type="ARBA" id="ARBA00023175"/>
    </source>
</evidence>
<dbReference type="Gene3D" id="3.40.850.10">
    <property type="entry name" value="Kinesin motor domain"/>
    <property type="match status" value="1"/>
</dbReference>
<feature type="binding site" evidence="3">
    <location>
        <begin position="92"/>
        <end position="99"/>
    </location>
    <ligand>
        <name>ATP</name>
        <dbReference type="ChEBI" id="CHEBI:30616"/>
    </ligand>
</feature>
<proteinExistence type="inferred from homology"/>
<dbReference type="SMART" id="SM00129">
    <property type="entry name" value="KISc"/>
    <property type="match status" value="1"/>
</dbReference>
<evidence type="ECO:0000259" key="5">
    <source>
        <dbReference type="PROSITE" id="PS50067"/>
    </source>
</evidence>
<sequence length="138" mass="14383">MGDPGGAAPVTSSGTTVRARFRPRSSKEAEVRCVDYQGASQIAFTGPDGGRNTFGFDKIYGEASSQADVFQDLRFVVEAALQGYNGTIMAYGQTGSGKTHTLIGSVSDPAQHGVVPRAISHLAQGIAEAGERDGADFQ</sequence>
<keyword evidence="3" id="KW-0067">ATP-binding</keyword>
<evidence type="ECO:0000313" key="6">
    <source>
        <dbReference type="EMBL" id="PNG99323.1"/>
    </source>
</evidence>
<keyword evidence="3" id="KW-0547">Nucleotide-binding</keyword>
<accession>A0A2J7ZGC3</accession>
<dbReference type="InterPro" id="IPR027640">
    <property type="entry name" value="Kinesin-like_fam"/>
</dbReference>
<keyword evidence="2 3" id="KW-0505">Motor protein</keyword>
<dbReference type="GO" id="GO:0008017">
    <property type="term" value="F:microtubule binding"/>
    <property type="evidence" value="ECO:0007669"/>
    <property type="project" value="InterPro"/>
</dbReference>